<dbReference type="Proteomes" id="UP000308768">
    <property type="component" value="Unassembled WGS sequence"/>
</dbReference>
<dbReference type="Pfam" id="PF04892">
    <property type="entry name" value="VanZ"/>
    <property type="match status" value="1"/>
</dbReference>
<dbReference type="NCBIfam" id="NF037970">
    <property type="entry name" value="vanZ_1"/>
    <property type="match status" value="1"/>
</dbReference>
<proteinExistence type="predicted"/>
<evidence type="ECO:0000313" key="4">
    <source>
        <dbReference type="EMBL" id="TKA49926.1"/>
    </source>
</evidence>
<evidence type="ECO:0000313" key="5">
    <source>
        <dbReference type="Proteomes" id="UP000308768"/>
    </source>
</evidence>
<gene>
    <name evidence="4" type="ORF">B0A49_12126</name>
</gene>
<feature type="transmembrane region" description="Helical" evidence="2">
    <location>
        <begin position="37"/>
        <end position="54"/>
    </location>
</feature>
<dbReference type="EMBL" id="NAJN01002703">
    <property type="protein sequence ID" value="TKA49926.1"/>
    <property type="molecule type" value="Genomic_DNA"/>
</dbReference>
<evidence type="ECO:0000259" key="3">
    <source>
        <dbReference type="Pfam" id="PF04892"/>
    </source>
</evidence>
<feature type="transmembrane region" description="Helical" evidence="2">
    <location>
        <begin position="95"/>
        <end position="112"/>
    </location>
</feature>
<evidence type="ECO:0000256" key="2">
    <source>
        <dbReference type="SAM" id="Phobius"/>
    </source>
</evidence>
<dbReference type="AlphaFoldDB" id="A0A4U0VN84"/>
<keyword evidence="5" id="KW-1185">Reference proteome</keyword>
<dbReference type="InterPro" id="IPR006976">
    <property type="entry name" value="VanZ-like"/>
</dbReference>
<dbReference type="OrthoDB" id="63581at2759"/>
<feature type="domain" description="VanZ-like" evidence="3">
    <location>
        <begin position="35"/>
        <end position="110"/>
    </location>
</feature>
<comment type="caution">
    <text evidence="4">The sequence shown here is derived from an EMBL/GenBank/DDBJ whole genome shotgun (WGS) entry which is preliminary data.</text>
</comment>
<evidence type="ECO:0000256" key="1">
    <source>
        <dbReference type="SAM" id="MobiDB-lite"/>
    </source>
</evidence>
<accession>A0A4U0VN84</accession>
<feature type="transmembrane region" description="Helical" evidence="2">
    <location>
        <begin position="61"/>
        <end position="83"/>
    </location>
</feature>
<dbReference type="PANTHER" id="PTHR28008:SF1">
    <property type="entry name" value="DOMAIN PROTEIN, PUTATIVE (AFU_ORTHOLOGUE AFUA_3G10980)-RELATED"/>
    <property type="match status" value="1"/>
</dbReference>
<protein>
    <recommendedName>
        <fullName evidence="3">VanZ-like domain-containing protein</fullName>
    </recommendedName>
</protein>
<keyword evidence="2" id="KW-0472">Membrane</keyword>
<keyword evidence="2" id="KW-1133">Transmembrane helix</keyword>
<feature type="compositionally biased region" description="Acidic residues" evidence="1">
    <location>
        <begin position="172"/>
        <end position="190"/>
    </location>
</feature>
<feature type="region of interest" description="Disordered" evidence="1">
    <location>
        <begin position="166"/>
        <end position="215"/>
    </location>
</feature>
<keyword evidence="2" id="KW-0812">Transmembrane</keyword>
<sequence length="215" mass="23326">MRIRLPFAGAFTVLILAAAYLGLAPSTIPNYGQSDKVLHFVTFFLLTLCFYWILETNRRRNLQLTVLVCTALLGVGSEVVQGLLPNGRNFDPYDILANVLGSGAAIGACSWYHKRMLERKRQAKYDIVPGDDNERDVELGEGLGASRSQESGIAVGGGAVVEGVGVQPTVEQELDNWDENAEDWDEDEPASAEGEGPKTPNSSAEDPANGKKRDD</sequence>
<reference evidence="4 5" key="1">
    <citation type="submission" date="2017-03" db="EMBL/GenBank/DDBJ databases">
        <title>Genomes of endolithic fungi from Antarctica.</title>
        <authorList>
            <person name="Coleine C."/>
            <person name="Masonjones S."/>
            <person name="Stajich J.E."/>
        </authorList>
    </citation>
    <scope>NUCLEOTIDE SEQUENCE [LARGE SCALE GENOMIC DNA]</scope>
    <source>
        <strain evidence="4 5">CCFEE 5187</strain>
    </source>
</reference>
<organism evidence="4 5">
    <name type="scientific">Cryomyces minteri</name>
    <dbReference type="NCBI Taxonomy" id="331657"/>
    <lineage>
        <taxon>Eukaryota</taxon>
        <taxon>Fungi</taxon>
        <taxon>Dikarya</taxon>
        <taxon>Ascomycota</taxon>
        <taxon>Pezizomycotina</taxon>
        <taxon>Dothideomycetes</taxon>
        <taxon>Dothideomycetes incertae sedis</taxon>
        <taxon>Cryomyces</taxon>
    </lineage>
</organism>
<dbReference type="PANTHER" id="PTHR28008">
    <property type="entry name" value="DOMAIN PROTEIN, PUTATIVE (AFU_ORTHOLOGUE AFUA_3G10980)-RELATED"/>
    <property type="match status" value="1"/>
</dbReference>
<name>A0A4U0VN84_9PEZI</name>